<dbReference type="Pfam" id="PF05199">
    <property type="entry name" value="GMC_oxred_C"/>
    <property type="match status" value="1"/>
</dbReference>
<dbReference type="InterPro" id="IPR007867">
    <property type="entry name" value="GMC_OxRtase_C"/>
</dbReference>
<feature type="domain" description="4Fe-4S ferredoxin-type" evidence="7">
    <location>
        <begin position="530"/>
        <end position="560"/>
    </location>
</feature>
<dbReference type="PROSITE" id="PS51379">
    <property type="entry name" value="4FE4S_FER_2"/>
    <property type="match status" value="1"/>
</dbReference>
<dbReference type="InterPro" id="IPR000172">
    <property type="entry name" value="GMC_OxRdtase_N"/>
</dbReference>
<keyword evidence="4" id="KW-0274">FAD</keyword>
<dbReference type="GO" id="GO:0050660">
    <property type="term" value="F:flavin adenine dinucleotide binding"/>
    <property type="evidence" value="ECO:0007669"/>
    <property type="project" value="InterPro"/>
</dbReference>
<evidence type="ECO:0000256" key="4">
    <source>
        <dbReference type="ARBA" id="ARBA00022827"/>
    </source>
</evidence>
<dbReference type="Pfam" id="PF00732">
    <property type="entry name" value="GMC_oxred_N"/>
    <property type="match status" value="1"/>
</dbReference>
<feature type="non-terminal residue" evidence="8">
    <location>
        <position position="1"/>
    </location>
</feature>
<accession>A0A699JS59</accession>
<sequence>FQLWRAGGNARLSRWSGQYLEVSLSDRRQWRRRLPADLSAGHPAGRLARHDCGNHHGPRGQGQSHHGAAEAQSEPHALVAGGRVGHGSRLPDHVVLFGSGGLGICLCVQGDRRLHPQQRSPCDGRRFYSIDQRPAAIAVVAMGRTAVYRWHFADGRDQGHRSRCQETDAAAVRAATPAVRGKPVAGQGIRGPGVFVPPRLQQDHRRRHPHRNGPGIFQTVAWHGHHDDVRLLLPRRSEYSANHGAGDDCRPVRVHAGRGRHLPCSIYFRLRSVGRAFAGLHHDSRRVRADSGRASADDRLLRAGRSGRYRCNAVADGTVRHEYVRPVRLRVVECAAAAWRHFAGRVCELGVGRAKICARPVERRRAGKPWHRAGGGLPAALRIAAADPAQKMYDAIIVGTGPGGASVARELARRQRRVLILERGSGAPLTGTLSQMARIGAVPGKGAFIHRDGSLLVSGVTVGGSSAINFATAAAPPLARFAAHGIDLAPALESLRAELPMAPLPDALIGPMAARIAQGAGALGLEWRKLDKMIRPQACRTGCWRCVYGCPFGAKWSARDLVDEAVGLGATLLDQAHVETVVIENGRACGVRYTRHGVLHEAKATNVVLAGGGIGSPRLMHNSGLGADRRPFFSDPVVAVMGQADDMCGGAEVPMAAGMYLHADGIALADMTLPQPMFQAFAAQVGRLDRVLSHSRTLTIMVKIRDDVGGAVGPRWVDKSLTPGDRAKLSAGIGMARNILRAAGARKIFKSWHFAAHPGGSLPIGDVVDSDLRTTTRNLYVCDASVIPGPWGLPPTLTLLCLGQRLGLHLHAA</sequence>
<keyword evidence="5" id="KW-0560">Oxidoreductase</keyword>
<dbReference type="PANTHER" id="PTHR42784:SF1">
    <property type="entry name" value="PYRANOSE 2-OXIDASE"/>
    <property type="match status" value="1"/>
</dbReference>
<feature type="region of interest" description="Disordered" evidence="6">
    <location>
        <begin position="37"/>
        <end position="73"/>
    </location>
</feature>
<evidence type="ECO:0000259" key="7">
    <source>
        <dbReference type="PROSITE" id="PS51379"/>
    </source>
</evidence>
<reference evidence="8" key="1">
    <citation type="journal article" date="2019" name="Sci. Rep.">
        <title>Draft genome of Tanacetum cinerariifolium, the natural source of mosquito coil.</title>
        <authorList>
            <person name="Yamashiro T."/>
            <person name="Shiraishi A."/>
            <person name="Satake H."/>
            <person name="Nakayama K."/>
        </authorList>
    </citation>
    <scope>NUCLEOTIDE SEQUENCE</scope>
</reference>
<protein>
    <recommendedName>
        <fullName evidence="7">4Fe-4S ferredoxin-type domain-containing protein</fullName>
    </recommendedName>
</protein>
<organism evidence="8">
    <name type="scientific">Tanacetum cinerariifolium</name>
    <name type="common">Dalmatian daisy</name>
    <name type="synonym">Chrysanthemum cinerariifolium</name>
    <dbReference type="NCBI Taxonomy" id="118510"/>
    <lineage>
        <taxon>Eukaryota</taxon>
        <taxon>Viridiplantae</taxon>
        <taxon>Streptophyta</taxon>
        <taxon>Embryophyta</taxon>
        <taxon>Tracheophyta</taxon>
        <taxon>Spermatophyta</taxon>
        <taxon>Magnoliopsida</taxon>
        <taxon>eudicotyledons</taxon>
        <taxon>Gunneridae</taxon>
        <taxon>Pentapetalae</taxon>
        <taxon>asterids</taxon>
        <taxon>campanulids</taxon>
        <taxon>Asterales</taxon>
        <taxon>Asteraceae</taxon>
        <taxon>Asteroideae</taxon>
        <taxon>Anthemideae</taxon>
        <taxon>Anthemidinae</taxon>
        <taxon>Tanacetum</taxon>
    </lineage>
</organism>
<dbReference type="InterPro" id="IPR017896">
    <property type="entry name" value="4Fe4S_Fe-S-bd"/>
</dbReference>
<evidence type="ECO:0000313" key="8">
    <source>
        <dbReference type="EMBL" id="GFA54951.1"/>
    </source>
</evidence>
<dbReference type="GO" id="GO:0016614">
    <property type="term" value="F:oxidoreductase activity, acting on CH-OH group of donors"/>
    <property type="evidence" value="ECO:0007669"/>
    <property type="project" value="InterPro"/>
</dbReference>
<keyword evidence="3" id="KW-0285">Flavoprotein</keyword>
<dbReference type="EMBL" id="BKCJ010443714">
    <property type="protein sequence ID" value="GFA54951.1"/>
    <property type="molecule type" value="Genomic_DNA"/>
</dbReference>
<evidence type="ECO:0000256" key="1">
    <source>
        <dbReference type="ARBA" id="ARBA00001974"/>
    </source>
</evidence>
<evidence type="ECO:0000256" key="3">
    <source>
        <dbReference type="ARBA" id="ARBA00022630"/>
    </source>
</evidence>
<comment type="caution">
    <text evidence="8">The sequence shown here is derived from an EMBL/GenBank/DDBJ whole genome shotgun (WGS) entry which is preliminary data.</text>
</comment>
<name>A0A699JS59_TANCI</name>
<evidence type="ECO:0000256" key="2">
    <source>
        <dbReference type="ARBA" id="ARBA00010790"/>
    </source>
</evidence>
<gene>
    <name evidence="8" type="ORF">Tci_626923</name>
</gene>
<evidence type="ECO:0000256" key="6">
    <source>
        <dbReference type="SAM" id="MobiDB-lite"/>
    </source>
</evidence>
<dbReference type="InterPro" id="IPR051473">
    <property type="entry name" value="P2Ox-like"/>
</dbReference>
<evidence type="ECO:0000256" key="5">
    <source>
        <dbReference type="ARBA" id="ARBA00023002"/>
    </source>
</evidence>
<dbReference type="Gene3D" id="3.50.50.60">
    <property type="entry name" value="FAD/NAD(P)-binding domain"/>
    <property type="match status" value="2"/>
</dbReference>
<dbReference type="InterPro" id="IPR036188">
    <property type="entry name" value="FAD/NAD-bd_sf"/>
</dbReference>
<dbReference type="PANTHER" id="PTHR42784">
    <property type="entry name" value="PYRANOSE 2-OXIDASE"/>
    <property type="match status" value="1"/>
</dbReference>
<dbReference type="Pfam" id="PF13450">
    <property type="entry name" value="NAD_binding_8"/>
    <property type="match status" value="1"/>
</dbReference>
<comment type="cofactor">
    <cofactor evidence="1">
        <name>FAD</name>
        <dbReference type="ChEBI" id="CHEBI:57692"/>
    </cofactor>
</comment>
<dbReference type="SUPFAM" id="SSF51905">
    <property type="entry name" value="FAD/NAD(P)-binding domain"/>
    <property type="match status" value="1"/>
</dbReference>
<comment type="similarity">
    <text evidence="2">Belongs to the GMC oxidoreductase family.</text>
</comment>
<proteinExistence type="inferred from homology"/>
<dbReference type="AlphaFoldDB" id="A0A699JS59"/>